<accession>A0A174F0Q3</accession>
<protein>
    <submittedName>
        <fullName evidence="1">Uncharacterized protein</fullName>
    </submittedName>
</protein>
<organism evidence="1 2">
    <name type="scientific">Blautia obeum</name>
    <dbReference type="NCBI Taxonomy" id="40520"/>
    <lineage>
        <taxon>Bacteria</taxon>
        <taxon>Bacillati</taxon>
        <taxon>Bacillota</taxon>
        <taxon>Clostridia</taxon>
        <taxon>Lachnospirales</taxon>
        <taxon>Lachnospiraceae</taxon>
        <taxon>Blautia</taxon>
    </lineage>
</organism>
<dbReference type="EMBL" id="CYZD01000011">
    <property type="protein sequence ID" value="CUO43803.1"/>
    <property type="molecule type" value="Genomic_DNA"/>
</dbReference>
<evidence type="ECO:0000313" key="1">
    <source>
        <dbReference type="EMBL" id="CUO43803.1"/>
    </source>
</evidence>
<dbReference type="AlphaFoldDB" id="A0A174F0Q3"/>
<gene>
    <name evidence="1" type="ORF">ERS852394_02187</name>
</gene>
<dbReference type="RefSeq" id="WP_005422993.1">
    <property type="nucleotide sequence ID" value="NZ_CYZD01000011.1"/>
</dbReference>
<dbReference type="Proteomes" id="UP000095409">
    <property type="component" value="Unassembled WGS sequence"/>
</dbReference>
<sequence>MNRKNRKEKEQNTDVSKQICVHKTQNTLLEFNSFLRMAEPKDFWHLHEDFASDYSRIRAVMVDYSKEDSISVYANLSPEIIKYVYSRIWNNVQEFKFFQQKIFCEDKNSNTGRVTVFSIQRKVRNNKGEVLNYPWVVRIQNGTGIAMHNANGGQYCKKDSYRKEKEVTIQLKDEEIFTLFARTSAVIRAFEQDCMTRRRQAGNFQNLYRMVEKLIVGTEEEKDNAA</sequence>
<dbReference type="GeneID" id="79804025"/>
<name>A0A174F0Q3_9FIRM</name>
<proteinExistence type="predicted"/>
<evidence type="ECO:0000313" key="2">
    <source>
        <dbReference type="Proteomes" id="UP000095409"/>
    </source>
</evidence>
<reference evidence="1 2" key="1">
    <citation type="submission" date="2015-09" db="EMBL/GenBank/DDBJ databases">
        <authorList>
            <consortium name="Pathogen Informatics"/>
        </authorList>
    </citation>
    <scope>NUCLEOTIDE SEQUENCE [LARGE SCALE GENOMIC DNA]</scope>
    <source>
        <strain evidence="1 2">2789STDY5608837</strain>
    </source>
</reference>